<organism evidence="1 2">
    <name type="scientific">Latilactobacillus curvatus</name>
    <name type="common">Lactobacillus curvatus</name>
    <dbReference type="NCBI Taxonomy" id="28038"/>
    <lineage>
        <taxon>Bacteria</taxon>
        <taxon>Bacillati</taxon>
        <taxon>Bacillota</taxon>
        <taxon>Bacilli</taxon>
        <taxon>Lactobacillales</taxon>
        <taxon>Lactobacillaceae</taxon>
        <taxon>Latilactobacillus</taxon>
    </lineage>
</organism>
<sequence length="69" mass="7481">MPAKVGDLVSCPPQVVLGRTLAKGGQSYVVGVKQLKYGNIARQINIVQDKQGNRTEYFDSDCGLVQEAK</sequence>
<dbReference type="EMBL" id="AP024685">
    <property type="protein sequence ID" value="BCX31471.1"/>
    <property type="molecule type" value="Genomic_DNA"/>
</dbReference>
<evidence type="ECO:0000313" key="1">
    <source>
        <dbReference type="EMBL" id="BCX31471.1"/>
    </source>
</evidence>
<gene>
    <name evidence="1" type="ORF">LTWDN19_20380</name>
</gene>
<reference evidence="1 2" key="1">
    <citation type="submission" date="2021-05" db="EMBL/GenBank/DDBJ databases">
        <title>Complete Genome Sequence of Latilactobacillus sp. Strain WDN19, a High D-Aspartate-producing Lactic Acid Bacterium Isolated from a Japanese Pickle.</title>
        <authorList>
            <person name="Kajitani K."/>
            <person name="Takahashi S."/>
        </authorList>
    </citation>
    <scope>NUCLEOTIDE SEQUENCE [LARGE SCALE GENOMIC DNA]</scope>
    <source>
        <strain evidence="1 2">WDN19</strain>
    </source>
</reference>
<accession>A0ABN6GLS1</accession>
<proteinExistence type="predicted"/>
<keyword evidence="2" id="KW-1185">Reference proteome</keyword>
<evidence type="ECO:0000313" key="2">
    <source>
        <dbReference type="Proteomes" id="UP000825100"/>
    </source>
</evidence>
<name>A0ABN6GLS1_LATCU</name>
<dbReference type="Proteomes" id="UP000825100">
    <property type="component" value="Chromosome"/>
</dbReference>
<protein>
    <submittedName>
        <fullName evidence="1">Uncharacterized protein</fullName>
    </submittedName>
</protein>
<dbReference type="RefSeq" id="WP_221276507.1">
    <property type="nucleotide sequence ID" value="NZ_AP024685.1"/>
</dbReference>